<dbReference type="InterPro" id="IPR019821">
    <property type="entry name" value="Kinesin_motor_CS"/>
</dbReference>
<keyword evidence="10" id="KW-1185">Reference proteome</keyword>
<gene>
    <name evidence="9" type="ORF">PRZ48_015217</name>
</gene>
<feature type="binding site" evidence="5">
    <location>
        <begin position="106"/>
        <end position="113"/>
    </location>
    <ligand>
        <name>ATP</name>
        <dbReference type="ChEBI" id="CHEBI:30616"/>
    </ligand>
</feature>
<evidence type="ECO:0000313" key="10">
    <source>
        <dbReference type="Proteomes" id="UP001305779"/>
    </source>
</evidence>
<reference evidence="9 10" key="1">
    <citation type="journal article" date="2023" name="G3 (Bethesda)">
        <title>A chromosome-level genome assembly of Zasmidium syzygii isolated from banana leaves.</title>
        <authorList>
            <person name="van Westerhoven A.C."/>
            <person name="Mehrabi R."/>
            <person name="Talebi R."/>
            <person name="Steentjes M.B.F."/>
            <person name="Corcolon B."/>
            <person name="Chong P.A."/>
            <person name="Kema G.H.J."/>
            <person name="Seidl M.F."/>
        </authorList>
    </citation>
    <scope>NUCLEOTIDE SEQUENCE [LARGE SCALE GENOMIC DNA]</scope>
    <source>
        <strain evidence="9 10">P124</strain>
    </source>
</reference>
<dbReference type="Proteomes" id="UP001305779">
    <property type="component" value="Unassembled WGS sequence"/>
</dbReference>
<evidence type="ECO:0000256" key="1">
    <source>
        <dbReference type="ARBA" id="ARBA00022701"/>
    </source>
</evidence>
<keyword evidence="3 5" id="KW-0067">ATP-binding</keyword>
<feature type="domain" description="Kinesin motor" evidence="8">
    <location>
        <begin position="13"/>
        <end position="531"/>
    </location>
</feature>
<evidence type="ECO:0000256" key="5">
    <source>
        <dbReference type="PROSITE-ProRule" id="PRU00283"/>
    </source>
</evidence>
<evidence type="ECO:0000256" key="3">
    <source>
        <dbReference type="ARBA" id="ARBA00022840"/>
    </source>
</evidence>
<dbReference type="SUPFAM" id="SSF52540">
    <property type="entry name" value="P-loop containing nucleoside triphosphate hydrolases"/>
    <property type="match status" value="1"/>
</dbReference>
<dbReference type="InterPro" id="IPR027640">
    <property type="entry name" value="Kinesin-like_fam"/>
</dbReference>
<evidence type="ECO:0000256" key="4">
    <source>
        <dbReference type="ARBA" id="ARBA00023175"/>
    </source>
</evidence>
<dbReference type="InterPro" id="IPR036961">
    <property type="entry name" value="Kinesin_motor_dom_sf"/>
</dbReference>
<keyword evidence="2 5" id="KW-0547">Nucleotide-binding</keyword>
<dbReference type="EMBL" id="JAXOVC010000015">
    <property type="protein sequence ID" value="KAK4494031.1"/>
    <property type="molecule type" value="Genomic_DNA"/>
</dbReference>
<feature type="coiled-coil region" evidence="7">
    <location>
        <begin position="689"/>
        <end position="716"/>
    </location>
</feature>
<dbReference type="PANTHER" id="PTHR24115">
    <property type="entry name" value="KINESIN-RELATED"/>
    <property type="match status" value="1"/>
</dbReference>
<keyword evidence="4 5" id="KW-0505">Motor protein</keyword>
<comment type="caution">
    <text evidence="9">The sequence shown here is derived from an EMBL/GenBank/DDBJ whole genome shotgun (WGS) entry which is preliminary data.</text>
</comment>
<dbReference type="SMART" id="SM00129">
    <property type="entry name" value="KISc"/>
    <property type="match status" value="1"/>
</dbReference>
<keyword evidence="1 6" id="KW-0493">Microtubule</keyword>
<evidence type="ECO:0000259" key="8">
    <source>
        <dbReference type="PROSITE" id="PS50067"/>
    </source>
</evidence>
<evidence type="ECO:0000256" key="2">
    <source>
        <dbReference type="ARBA" id="ARBA00022741"/>
    </source>
</evidence>
<dbReference type="PANTHER" id="PTHR24115:SF1008">
    <property type="entry name" value="KINESIN-LIKE PROTEIN SUBITO"/>
    <property type="match status" value="1"/>
</dbReference>
<comment type="similarity">
    <text evidence="5 6">Belongs to the TRAFAC class myosin-kinesin ATPase superfamily. Kinesin family.</text>
</comment>
<protein>
    <recommendedName>
        <fullName evidence="6">Kinesin-like protein</fullName>
    </recommendedName>
</protein>
<organism evidence="9 10">
    <name type="scientific">Zasmidium cellare</name>
    <name type="common">Wine cellar mold</name>
    <name type="synonym">Racodium cellare</name>
    <dbReference type="NCBI Taxonomy" id="395010"/>
    <lineage>
        <taxon>Eukaryota</taxon>
        <taxon>Fungi</taxon>
        <taxon>Dikarya</taxon>
        <taxon>Ascomycota</taxon>
        <taxon>Pezizomycotina</taxon>
        <taxon>Dothideomycetes</taxon>
        <taxon>Dothideomycetidae</taxon>
        <taxon>Mycosphaerellales</taxon>
        <taxon>Mycosphaerellaceae</taxon>
        <taxon>Zasmidium</taxon>
    </lineage>
</organism>
<dbReference type="Gene3D" id="3.40.850.10">
    <property type="entry name" value="Kinesin motor domain"/>
    <property type="match status" value="2"/>
</dbReference>
<dbReference type="PROSITE" id="PS00411">
    <property type="entry name" value="KINESIN_MOTOR_1"/>
    <property type="match status" value="1"/>
</dbReference>
<dbReference type="PROSITE" id="PS50067">
    <property type="entry name" value="KINESIN_MOTOR_2"/>
    <property type="match status" value="1"/>
</dbReference>
<evidence type="ECO:0000256" key="7">
    <source>
        <dbReference type="SAM" id="Coils"/>
    </source>
</evidence>
<keyword evidence="7" id="KW-0175">Coiled coil</keyword>
<evidence type="ECO:0000313" key="9">
    <source>
        <dbReference type="EMBL" id="KAK4494031.1"/>
    </source>
</evidence>
<proteinExistence type="inferred from homology"/>
<feature type="coiled-coil region" evidence="7">
    <location>
        <begin position="567"/>
        <end position="597"/>
    </location>
</feature>
<name>A0ABR0DYE7_ZASCE</name>
<sequence>MQSMEHQKPSTALFDVFLRLRPGQAERERFLDVEETSQDAPTHITIKPPANDKRKRAVERFAFTRVFEENAGQRDIFETSGAVRLLEGVLGAPGREGSDGLLATLGVTGSGKSHTILGSKTQRGLTQLTLDALFQHTEPYLANVDSSEAVFSSLCASDVAESQIYTASNFLDNLYGNVDTTRMSRATTPAMVRETPTDIPGAFPSNASAEPTSISVYDRLYPPLPQYGADTPPAHNHLLRSPSKSSLNPLARFAHMTRSIAKLTHSVHQESSFLSAPASSKRYMPRVSTFPQSPSIDDIAIPVDSNAEYAIVVSMYEVYNDRIFDLLTASATSGKSPQKRRALLFKSTEASPDRKVVAGLRKVVCSSLEEALLVLETGLQERRVAGTGSNAVSSRSHGFFCLDVKKRHRGRGVPGPWTSSSMTIVDLAGSERARAAKTAGSTLAEAGKINESLMYLGQCMQMQSDNAHSTTPNLVPFRQCKLTELLFSNSFTHHHQQKPPQKSVMIVTADPLGDFNATSQILRYSALAREVTVPRIPSVTSTILSGALAGNKSTNPLSRPTTPSAVVEELENALAEVARLREELEITQIRLEEETQRRTDAEASWTTAEMRIDEVEAEIREEVFTEMEARLEQEQRRWRAARDEELDRQDAHLDRKLEIMARGIEIYEDGDDDKENVNVEALSDGVSKLGLRNSRLEELEDENAKLREQLANVEREKGLRSPSKKMRVLKTRKWDGSGMGLDDGL</sequence>
<dbReference type="InterPro" id="IPR027417">
    <property type="entry name" value="P-loop_NTPase"/>
</dbReference>
<evidence type="ECO:0000256" key="6">
    <source>
        <dbReference type="RuleBase" id="RU000394"/>
    </source>
</evidence>
<dbReference type="Pfam" id="PF00225">
    <property type="entry name" value="Kinesin"/>
    <property type="match status" value="1"/>
</dbReference>
<dbReference type="InterPro" id="IPR001752">
    <property type="entry name" value="Kinesin_motor_dom"/>
</dbReference>
<accession>A0ABR0DYE7</accession>